<evidence type="ECO:0000313" key="1">
    <source>
        <dbReference type="EMBL" id="SFN39733.1"/>
    </source>
</evidence>
<keyword evidence="2" id="KW-1185">Reference proteome</keyword>
<proteinExistence type="predicted"/>
<accession>A0A1I4YPL9</accession>
<dbReference type="EMBL" id="FOVJ01000001">
    <property type="protein sequence ID" value="SFN39733.1"/>
    <property type="molecule type" value="Genomic_DNA"/>
</dbReference>
<organism evidence="1 2">
    <name type="scientific">Nitrosospira briensis</name>
    <dbReference type="NCBI Taxonomy" id="35799"/>
    <lineage>
        <taxon>Bacteria</taxon>
        <taxon>Pseudomonadati</taxon>
        <taxon>Pseudomonadota</taxon>
        <taxon>Betaproteobacteria</taxon>
        <taxon>Nitrosomonadales</taxon>
        <taxon>Nitrosomonadaceae</taxon>
        <taxon>Nitrosospira</taxon>
    </lineage>
</organism>
<name>A0A1I4YPL9_9PROT</name>
<protein>
    <submittedName>
        <fullName evidence="1">Uncharacterized protein</fullName>
    </submittedName>
</protein>
<reference evidence="2" key="1">
    <citation type="submission" date="2016-10" db="EMBL/GenBank/DDBJ databases">
        <authorList>
            <person name="Varghese N."/>
        </authorList>
    </citation>
    <scope>NUCLEOTIDE SEQUENCE [LARGE SCALE GENOMIC DNA]</scope>
    <source>
        <strain evidence="2">Nsp8</strain>
    </source>
</reference>
<sequence>MGKGAGRWMSWKELWTEHRPAPLNLSDREILDWLGEYCDQAVYTRPTPQYRGGFTLYCDEIKTSGQTLREAVCLAAAKLDELNQ</sequence>
<dbReference type="Proteomes" id="UP000183107">
    <property type="component" value="Unassembled WGS sequence"/>
</dbReference>
<dbReference type="AlphaFoldDB" id="A0A1I4YPL9"/>
<evidence type="ECO:0000313" key="2">
    <source>
        <dbReference type="Proteomes" id="UP000183107"/>
    </source>
</evidence>
<dbReference type="OrthoDB" id="8564426at2"/>
<gene>
    <name evidence="1" type="ORF">SAMN05216386_0802</name>
</gene>